<reference evidence="1" key="1">
    <citation type="journal article" date="2019" name="bioRxiv">
        <title>The Genome of the Zebra Mussel, Dreissena polymorpha: A Resource for Invasive Species Research.</title>
        <authorList>
            <person name="McCartney M.A."/>
            <person name="Auch B."/>
            <person name="Kono T."/>
            <person name="Mallez S."/>
            <person name="Zhang Y."/>
            <person name="Obille A."/>
            <person name="Becker A."/>
            <person name="Abrahante J.E."/>
            <person name="Garbe J."/>
            <person name="Badalamenti J.P."/>
            <person name="Herman A."/>
            <person name="Mangelson H."/>
            <person name="Liachko I."/>
            <person name="Sullivan S."/>
            <person name="Sone E.D."/>
            <person name="Koren S."/>
            <person name="Silverstein K.A.T."/>
            <person name="Beckman K.B."/>
            <person name="Gohl D.M."/>
        </authorList>
    </citation>
    <scope>NUCLEOTIDE SEQUENCE</scope>
    <source>
        <strain evidence="1">Duluth1</strain>
        <tissue evidence="1">Whole animal</tissue>
    </source>
</reference>
<dbReference type="AlphaFoldDB" id="A0A9D4BQS3"/>
<comment type="caution">
    <text evidence="1">The sequence shown here is derived from an EMBL/GenBank/DDBJ whole genome shotgun (WGS) entry which is preliminary data.</text>
</comment>
<evidence type="ECO:0000313" key="2">
    <source>
        <dbReference type="Proteomes" id="UP000828390"/>
    </source>
</evidence>
<protein>
    <submittedName>
        <fullName evidence="1">Uncharacterized protein</fullName>
    </submittedName>
</protein>
<evidence type="ECO:0000313" key="1">
    <source>
        <dbReference type="EMBL" id="KAH3705154.1"/>
    </source>
</evidence>
<dbReference type="EMBL" id="JAIWYP010000015">
    <property type="protein sequence ID" value="KAH3705154.1"/>
    <property type="molecule type" value="Genomic_DNA"/>
</dbReference>
<sequence length="69" mass="8196">MFKPVSIMFYCNSISGICFMHFCQHFQNEHFSPHPPTLHKHSFLAKIQYMACFLELYVQNLNIYAQPPQ</sequence>
<keyword evidence="2" id="KW-1185">Reference proteome</keyword>
<reference evidence="1" key="2">
    <citation type="submission" date="2020-11" db="EMBL/GenBank/DDBJ databases">
        <authorList>
            <person name="McCartney M.A."/>
            <person name="Auch B."/>
            <person name="Kono T."/>
            <person name="Mallez S."/>
            <person name="Becker A."/>
            <person name="Gohl D.M."/>
            <person name="Silverstein K.A.T."/>
            <person name="Koren S."/>
            <person name="Bechman K.B."/>
            <person name="Herman A."/>
            <person name="Abrahante J.E."/>
            <person name="Garbe J."/>
        </authorList>
    </citation>
    <scope>NUCLEOTIDE SEQUENCE</scope>
    <source>
        <strain evidence="1">Duluth1</strain>
        <tissue evidence="1">Whole animal</tissue>
    </source>
</reference>
<proteinExistence type="predicted"/>
<organism evidence="1 2">
    <name type="scientific">Dreissena polymorpha</name>
    <name type="common">Zebra mussel</name>
    <name type="synonym">Mytilus polymorpha</name>
    <dbReference type="NCBI Taxonomy" id="45954"/>
    <lineage>
        <taxon>Eukaryota</taxon>
        <taxon>Metazoa</taxon>
        <taxon>Spiralia</taxon>
        <taxon>Lophotrochozoa</taxon>
        <taxon>Mollusca</taxon>
        <taxon>Bivalvia</taxon>
        <taxon>Autobranchia</taxon>
        <taxon>Heteroconchia</taxon>
        <taxon>Euheterodonta</taxon>
        <taxon>Imparidentia</taxon>
        <taxon>Neoheterodontei</taxon>
        <taxon>Myida</taxon>
        <taxon>Dreissenoidea</taxon>
        <taxon>Dreissenidae</taxon>
        <taxon>Dreissena</taxon>
    </lineage>
</organism>
<accession>A0A9D4BQS3</accession>
<dbReference type="Proteomes" id="UP000828390">
    <property type="component" value="Unassembled WGS sequence"/>
</dbReference>
<gene>
    <name evidence="1" type="ORF">DPMN_080219</name>
</gene>
<name>A0A9D4BQS3_DREPO</name>